<dbReference type="InterPro" id="IPR035906">
    <property type="entry name" value="MetI-like_sf"/>
</dbReference>
<keyword evidence="5" id="KW-0813">Transport</keyword>
<dbReference type="GO" id="GO:0055085">
    <property type="term" value="P:transmembrane transport"/>
    <property type="evidence" value="ECO:0007669"/>
    <property type="project" value="InterPro"/>
</dbReference>
<dbReference type="SUPFAM" id="SSF161098">
    <property type="entry name" value="MetI-like"/>
    <property type="match status" value="1"/>
</dbReference>
<dbReference type="Proteomes" id="UP000068382">
    <property type="component" value="Unassembled WGS sequence"/>
</dbReference>
<reference evidence="7 8" key="1">
    <citation type="submission" date="2015-12" db="EMBL/GenBank/DDBJ databases">
        <title>Genome sequence of the marine Rhodobacteraceae strain O3.65, Candidatus Tritonibacter horizontis.</title>
        <authorList>
            <person name="Poehlein A."/>
            <person name="Giebel H.A."/>
            <person name="Voget S."/>
            <person name="Brinkhoff T."/>
        </authorList>
    </citation>
    <scope>NUCLEOTIDE SEQUENCE [LARGE SCALE GENOMIC DNA]</scope>
    <source>
        <strain evidence="7 8">O3.65</strain>
    </source>
</reference>
<dbReference type="PATRIC" id="fig|1768241.3.peg.3828"/>
<evidence type="ECO:0000256" key="5">
    <source>
        <dbReference type="RuleBase" id="RU363032"/>
    </source>
</evidence>
<dbReference type="PROSITE" id="PS50928">
    <property type="entry name" value="ABC_TM1"/>
    <property type="match status" value="1"/>
</dbReference>
<keyword evidence="4 5" id="KW-0472">Membrane</keyword>
<dbReference type="RefSeq" id="WP_068247114.1">
    <property type="nucleotide sequence ID" value="NZ_LPUY01000095.1"/>
</dbReference>
<feature type="transmembrane region" description="Helical" evidence="5">
    <location>
        <begin position="97"/>
        <end position="118"/>
    </location>
</feature>
<evidence type="ECO:0000313" key="8">
    <source>
        <dbReference type="Proteomes" id="UP000068382"/>
    </source>
</evidence>
<keyword evidence="8" id="KW-1185">Reference proteome</keyword>
<feature type="transmembrane region" description="Helical" evidence="5">
    <location>
        <begin position="156"/>
        <end position="181"/>
    </location>
</feature>
<evidence type="ECO:0000256" key="3">
    <source>
        <dbReference type="ARBA" id="ARBA00022989"/>
    </source>
</evidence>
<gene>
    <name evidence="7" type="primary">cysW_2</name>
    <name evidence="7" type="ORF">TRIHO_36700</name>
</gene>
<dbReference type="AlphaFoldDB" id="A0A132BUK2"/>
<dbReference type="PANTHER" id="PTHR43632">
    <property type="entry name" value="PERMEASE COMPONENT OF TUNGSTATE ABC TRANSPORTER"/>
    <property type="match status" value="1"/>
</dbReference>
<organism evidence="7 8">
    <name type="scientific">Tritonibacter horizontis</name>
    <dbReference type="NCBI Taxonomy" id="1768241"/>
    <lineage>
        <taxon>Bacteria</taxon>
        <taxon>Pseudomonadati</taxon>
        <taxon>Pseudomonadota</taxon>
        <taxon>Alphaproteobacteria</taxon>
        <taxon>Rhodobacterales</taxon>
        <taxon>Paracoccaceae</taxon>
        <taxon>Tritonibacter</taxon>
    </lineage>
</organism>
<dbReference type="EMBL" id="LPUY01000095">
    <property type="protein sequence ID" value="KUP91507.1"/>
    <property type="molecule type" value="Genomic_DNA"/>
</dbReference>
<comment type="caution">
    <text evidence="7">The sequence shown here is derived from an EMBL/GenBank/DDBJ whole genome shotgun (WGS) entry which is preliminary data.</text>
</comment>
<dbReference type="GO" id="GO:0005886">
    <property type="term" value="C:plasma membrane"/>
    <property type="evidence" value="ECO:0007669"/>
    <property type="project" value="UniProtKB-SubCell"/>
</dbReference>
<comment type="similarity">
    <text evidence="5">Belongs to the binding-protein-dependent transport system permease family.</text>
</comment>
<dbReference type="Gene3D" id="1.10.3720.10">
    <property type="entry name" value="MetI-like"/>
    <property type="match status" value="1"/>
</dbReference>
<keyword evidence="3 5" id="KW-1133">Transmembrane helix</keyword>
<accession>A0A132BUK2</accession>
<feature type="transmembrane region" description="Helical" evidence="5">
    <location>
        <begin position="30"/>
        <end position="54"/>
    </location>
</feature>
<evidence type="ECO:0000256" key="1">
    <source>
        <dbReference type="ARBA" id="ARBA00004651"/>
    </source>
</evidence>
<protein>
    <submittedName>
        <fullName evidence="7">Sulfate transport system permease protein CysW</fullName>
    </submittedName>
</protein>
<comment type="subcellular location">
    <subcellularLocation>
        <location evidence="1 5">Cell membrane</location>
        <topology evidence="1 5">Multi-pass membrane protein</topology>
    </subcellularLocation>
</comment>
<evidence type="ECO:0000256" key="2">
    <source>
        <dbReference type="ARBA" id="ARBA00022692"/>
    </source>
</evidence>
<evidence type="ECO:0000259" key="6">
    <source>
        <dbReference type="PROSITE" id="PS50928"/>
    </source>
</evidence>
<feature type="transmembrane region" description="Helical" evidence="5">
    <location>
        <begin position="61"/>
        <end position="85"/>
    </location>
</feature>
<feature type="transmembrane region" description="Helical" evidence="5">
    <location>
        <begin position="201"/>
        <end position="222"/>
    </location>
</feature>
<dbReference type="NCBIfam" id="NF038017">
    <property type="entry name" value="ABC_perm1"/>
    <property type="match status" value="1"/>
</dbReference>
<dbReference type="PANTHER" id="PTHR43632:SF1">
    <property type="entry name" value="PERMEASE COMPONENT OF TUNGSTATE ABC TRANSPORTER"/>
    <property type="match status" value="1"/>
</dbReference>
<feature type="domain" description="ABC transmembrane type-1" evidence="6">
    <location>
        <begin position="26"/>
        <end position="222"/>
    </location>
</feature>
<dbReference type="OrthoDB" id="9781724at2"/>
<sequence length="235" mass="24616">MQSIGEAFSVALHLVATGDADLFEIVLLSLHVSLSATLLAGLLGLPVGALVAVARFPGRGALLVVMNALMGLPPVVVGLLVYLYLSRSGPLGFLGLLYTPTAMIIAQTILIAPIIAALSRQVLEDLHAEYAEQFRSLCLSRRQTVLALLWDGRYSLLTVGLAGFGRAVAEVGAVIIVGGNIDHLTRVMTTAIALETSKGNLALALALGLLLLVIALGVNAAVQTLRMSARRQAYV</sequence>
<dbReference type="InterPro" id="IPR000515">
    <property type="entry name" value="MetI-like"/>
</dbReference>
<keyword evidence="2 5" id="KW-0812">Transmembrane</keyword>
<proteinExistence type="inferred from homology"/>
<dbReference type="CDD" id="cd06261">
    <property type="entry name" value="TM_PBP2"/>
    <property type="match status" value="1"/>
</dbReference>
<dbReference type="Pfam" id="PF00528">
    <property type="entry name" value="BPD_transp_1"/>
    <property type="match status" value="1"/>
</dbReference>
<evidence type="ECO:0000313" key="7">
    <source>
        <dbReference type="EMBL" id="KUP91507.1"/>
    </source>
</evidence>
<dbReference type="InterPro" id="IPR049783">
    <property type="entry name" value="ABC_perm_TupB-like"/>
</dbReference>
<evidence type="ECO:0000256" key="4">
    <source>
        <dbReference type="ARBA" id="ARBA00023136"/>
    </source>
</evidence>
<name>A0A132BUK2_9RHOB</name>